<evidence type="ECO:0000313" key="3">
    <source>
        <dbReference type="Proteomes" id="UP001303324"/>
    </source>
</evidence>
<evidence type="ECO:0000256" key="1">
    <source>
        <dbReference type="SAM" id="MobiDB-lite"/>
    </source>
</evidence>
<reference evidence="2 3" key="1">
    <citation type="submission" date="2023-09" db="EMBL/GenBank/DDBJ databases">
        <title>Microbial mechanism of fulvic acid promoting antimony reduction mineralization in rice fields.</title>
        <authorList>
            <person name="Chen G."/>
            <person name="Lan J."/>
        </authorList>
    </citation>
    <scope>NUCLEOTIDE SEQUENCE [LARGE SCALE GENOMIC DNA]</scope>
    <source>
        <strain evidence="2 3">PS1</strain>
    </source>
</reference>
<evidence type="ECO:0000313" key="2">
    <source>
        <dbReference type="EMBL" id="WNF24744.1"/>
    </source>
</evidence>
<dbReference type="EMBL" id="CP134494">
    <property type="protein sequence ID" value="WNF24744.1"/>
    <property type="molecule type" value="Genomic_DNA"/>
</dbReference>
<feature type="region of interest" description="Disordered" evidence="1">
    <location>
        <begin position="43"/>
        <end position="79"/>
    </location>
</feature>
<protein>
    <submittedName>
        <fullName evidence="2">Uncharacterized protein</fullName>
    </submittedName>
</protein>
<dbReference type="RefSeq" id="WP_311075694.1">
    <property type="nucleotide sequence ID" value="NZ_CP134494.1"/>
</dbReference>
<organism evidence="2 3">
    <name type="scientific">Mesobacillus jeotgali</name>
    <dbReference type="NCBI Taxonomy" id="129985"/>
    <lineage>
        <taxon>Bacteria</taxon>
        <taxon>Bacillati</taxon>
        <taxon>Bacillota</taxon>
        <taxon>Bacilli</taxon>
        <taxon>Bacillales</taxon>
        <taxon>Bacillaceae</taxon>
        <taxon>Mesobacillus</taxon>
    </lineage>
</organism>
<sequence length="79" mass="9451">MVSRGQSGKKRPSKRVITAKKEMRSAHLLHEFDEDDHDWKKERKHNISHSHTSTLKGYNHNHRLTKLKNRQAYQAQDEY</sequence>
<accession>A0ABY9VLA8</accession>
<name>A0ABY9VLA8_9BACI</name>
<proteinExistence type="predicted"/>
<feature type="compositionally biased region" description="Basic residues" evidence="1">
    <location>
        <begin position="59"/>
        <end position="69"/>
    </location>
</feature>
<gene>
    <name evidence="2" type="ORF">RH061_09755</name>
</gene>
<keyword evidence="3" id="KW-1185">Reference proteome</keyword>
<dbReference type="Proteomes" id="UP001303324">
    <property type="component" value="Chromosome"/>
</dbReference>